<evidence type="ECO:0000256" key="2">
    <source>
        <dbReference type="ARBA" id="ARBA00022692"/>
    </source>
</evidence>
<organism evidence="7 8">
    <name type="scientific">Coptis chinensis</name>
    <dbReference type="NCBI Taxonomy" id="261450"/>
    <lineage>
        <taxon>Eukaryota</taxon>
        <taxon>Viridiplantae</taxon>
        <taxon>Streptophyta</taxon>
        <taxon>Embryophyta</taxon>
        <taxon>Tracheophyta</taxon>
        <taxon>Spermatophyta</taxon>
        <taxon>Magnoliopsida</taxon>
        <taxon>Ranunculales</taxon>
        <taxon>Ranunculaceae</taxon>
        <taxon>Coptidoideae</taxon>
        <taxon>Coptis</taxon>
    </lineage>
</organism>
<evidence type="ECO:0000256" key="5">
    <source>
        <dbReference type="SAM" id="Phobius"/>
    </source>
</evidence>
<comment type="subcellular location">
    <subcellularLocation>
        <location evidence="1">Membrane</location>
        <topology evidence="1">Multi-pass membrane protein</topology>
    </subcellularLocation>
</comment>
<keyword evidence="4 5" id="KW-0472">Membrane</keyword>
<dbReference type="OrthoDB" id="410267at2759"/>
<reference evidence="7 8" key="1">
    <citation type="submission" date="2020-10" db="EMBL/GenBank/DDBJ databases">
        <title>The Coptis chinensis genome and diversification of protoberbering-type alkaloids.</title>
        <authorList>
            <person name="Wang B."/>
            <person name="Shu S."/>
            <person name="Song C."/>
            <person name="Liu Y."/>
        </authorList>
    </citation>
    <scope>NUCLEOTIDE SEQUENCE [LARGE SCALE GENOMIC DNA]</scope>
    <source>
        <strain evidence="7">HL-2020</strain>
        <tissue evidence="7">Leaf</tissue>
    </source>
</reference>
<dbReference type="AlphaFoldDB" id="A0A835I9B0"/>
<accession>A0A835I9B0</accession>
<dbReference type="GO" id="GO:0016020">
    <property type="term" value="C:membrane"/>
    <property type="evidence" value="ECO:0007669"/>
    <property type="project" value="UniProtKB-SubCell"/>
</dbReference>
<evidence type="ECO:0000256" key="4">
    <source>
        <dbReference type="ARBA" id="ARBA00023136"/>
    </source>
</evidence>
<evidence type="ECO:0000259" key="6">
    <source>
        <dbReference type="Pfam" id="PF06813"/>
    </source>
</evidence>
<keyword evidence="2 5" id="KW-0812">Transmembrane</keyword>
<dbReference type="PANTHER" id="PTHR21576:SF73">
    <property type="entry name" value="F1C9.29 PROTEIN-RELATED"/>
    <property type="match status" value="1"/>
</dbReference>
<evidence type="ECO:0000313" key="7">
    <source>
        <dbReference type="EMBL" id="KAF9612087.1"/>
    </source>
</evidence>
<evidence type="ECO:0000256" key="3">
    <source>
        <dbReference type="ARBA" id="ARBA00022989"/>
    </source>
</evidence>
<sequence>MSKGLHEIDEMKRQLDARDADMEIRLMQKVANFAQMVSMRPGPVVGILKGFAGPSGAILTRDICSSTHLLMLPIIFMVAVGPSMVVIALMFIVRPVGGHRQIRSSDGTNFAFIYSVCLVLAAYLMGIMIVEDILDPTTSVVMIFTITVVCSRYCFRLCGSCAFKLFLQLMPL</sequence>
<gene>
    <name evidence="7" type="ORF">IFM89_038006</name>
</gene>
<feature type="transmembrane region" description="Helical" evidence="5">
    <location>
        <begin position="112"/>
        <end position="130"/>
    </location>
</feature>
<dbReference type="Pfam" id="PF06813">
    <property type="entry name" value="Nodulin-like"/>
    <property type="match status" value="1"/>
</dbReference>
<feature type="transmembrane region" description="Helical" evidence="5">
    <location>
        <begin position="69"/>
        <end position="92"/>
    </location>
</feature>
<evidence type="ECO:0000313" key="8">
    <source>
        <dbReference type="Proteomes" id="UP000631114"/>
    </source>
</evidence>
<feature type="domain" description="Nodulin-like" evidence="6">
    <location>
        <begin position="40"/>
        <end position="148"/>
    </location>
</feature>
<dbReference type="Proteomes" id="UP000631114">
    <property type="component" value="Unassembled WGS sequence"/>
</dbReference>
<comment type="caution">
    <text evidence="7">The sequence shown here is derived from an EMBL/GenBank/DDBJ whole genome shotgun (WGS) entry which is preliminary data.</text>
</comment>
<protein>
    <recommendedName>
        <fullName evidence="6">Nodulin-like domain-containing protein</fullName>
    </recommendedName>
</protein>
<dbReference type="InterPro" id="IPR010658">
    <property type="entry name" value="Nodulin-like"/>
</dbReference>
<dbReference type="EMBL" id="JADFTS010000004">
    <property type="protein sequence ID" value="KAF9612087.1"/>
    <property type="molecule type" value="Genomic_DNA"/>
</dbReference>
<evidence type="ECO:0000256" key="1">
    <source>
        <dbReference type="ARBA" id="ARBA00004141"/>
    </source>
</evidence>
<feature type="transmembrane region" description="Helical" evidence="5">
    <location>
        <begin position="136"/>
        <end position="155"/>
    </location>
</feature>
<proteinExistence type="predicted"/>
<keyword evidence="8" id="KW-1185">Reference proteome</keyword>
<keyword evidence="3 5" id="KW-1133">Transmembrane helix</keyword>
<dbReference type="PANTHER" id="PTHR21576">
    <property type="entry name" value="UNCHARACTERIZED NODULIN-LIKE PROTEIN"/>
    <property type="match status" value="1"/>
</dbReference>
<name>A0A835I9B0_9MAGN</name>